<dbReference type="Proteomes" id="UP000243706">
    <property type="component" value="Chromosome 1"/>
</dbReference>
<keyword evidence="3 5" id="KW-1133">Transmembrane helix</keyword>
<dbReference type="GO" id="GO:0022857">
    <property type="term" value="F:transmembrane transporter activity"/>
    <property type="evidence" value="ECO:0007669"/>
    <property type="project" value="InterPro"/>
</dbReference>
<dbReference type="GO" id="GO:0005886">
    <property type="term" value="C:plasma membrane"/>
    <property type="evidence" value="ECO:0007669"/>
    <property type="project" value="TreeGrafter"/>
</dbReference>
<feature type="transmembrane region" description="Helical" evidence="5">
    <location>
        <begin position="35"/>
        <end position="62"/>
    </location>
</feature>
<gene>
    <name evidence="6" type="primary">citT_1</name>
    <name evidence="6" type="ORF">SAMEA4412661_01717</name>
</gene>
<dbReference type="PANTHER" id="PTHR43652">
    <property type="entry name" value="BASIC AMINO ACID ANTIPORTER YFCC-RELATED"/>
    <property type="match status" value="1"/>
</dbReference>
<dbReference type="EMBL" id="LT906464">
    <property type="protein sequence ID" value="SNW03600.1"/>
    <property type="molecule type" value="Genomic_DNA"/>
</dbReference>
<reference evidence="6 7" key="1">
    <citation type="submission" date="2017-06" db="EMBL/GenBank/DDBJ databases">
        <authorList>
            <consortium name="Pathogen Informatics"/>
        </authorList>
    </citation>
    <scope>NUCLEOTIDE SEQUENCE [LARGE SCALE GENOMIC DNA]</scope>
    <source>
        <strain evidence="6 7">NCTC13833</strain>
    </source>
</reference>
<feature type="transmembrane region" description="Helical" evidence="5">
    <location>
        <begin position="275"/>
        <end position="294"/>
    </location>
</feature>
<evidence type="ECO:0000256" key="1">
    <source>
        <dbReference type="ARBA" id="ARBA00004141"/>
    </source>
</evidence>
<dbReference type="RefSeq" id="WP_095117587.1">
    <property type="nucleotide sequence ID" value="NZ_BMCB01000004.1"/>
</dbReference>
<evidence type="ECO:0000313" key="7">
    <source>
        <dbReference type="Proteomes" id="UP000243706"/>
    </source>
</evidence>
<evidence type="ECO:0000313" key="6">
    <source>
        <dbReference type="EMBL" id="SNW03600.1"/>
    </source>
</evidence>
<keyword evidence="2 5" id="KW-0812">Transmembrane</keyword>
<comment type="subcellular location">
    <subcellularLocation>
        <location evidence="1">Membrane</location>
        <topology evidence="1">Multi-pass membrane protein</topology>
    </subcellularLocation>
</comment>
<name>A0A240C6P9_9STAP</name>
<organism evidence="6 7">
    <name type="scientific">Staphylococcus muscae</name>
    <dbReference type="NCBI Taxonomy" id="1294"/>
    <lineage>
        <taxon>Bacteria</taxon>
        <taxon>Bacillati</taxon>
        <taxon>Bacillota</taxon>
        <taxon>Bacilli</taxon>
        <taxon>Bacillales</taxon>
        <taxon>Staphylococcaceae</taxon>
        <taxon>Staphylococcus</taxon>
    </lineage>
</organism>
<evidence type="ECO:0000256" key="3">
    <source>
        <dbReference type="ARBA" id="ARBA00022989"/>
    </source>
</evidence>
<feature type="transmembrane region" description="Helical" evidence="5">
    <location>
        <begin position="392"/>
        <end position="415"/>
    </location>
</feature>
<proteinExistence type="predicted"/>
<feature type="transmembrane region" description="Helical" evidence="5">
    <location>
        <begin position="346"/>
        <end position="363"/>
    </location>
</feature>
<evidence type="ECO:0000256" key="5">
    <source>
        <dbReference type="SAM" id="Phobius"/>
    </source>
</evidence>
<dbReference type="Pfam" id="PF00939">
    <property type="entry name" value="Na_sulph_symp"/>
    <property type="match status" value="1"/>
</dbReference>
<dbReference type="InterPro" id="IPR051679">
    <property type="entry name" value="DASS-Related_Transporters"/>
</dbReference>
<feature type="transmembrane region" description="Helical" evidence="5">
    <location>
        <begin position="427"/>
        <end position="447"/>
    </location>
</feature>
<sequence>MSFNQSNRTLLVTIFCLLFAIMIFALSDFSYFGKLSIILFVVSLVLFVMTSLPPTLVAMLLLTTGIVLGLPKTLLFNSFDQDIIWLMIGAFMVSGVLEQSGLIQRMTTWVLSQGQTRKMNRLIFSLVQVVSIVIPSTSSRAVILLPLYQQIIAKLPQYKTFYSLLFPVLILMGSNLTLLGAGSHLIGMGLLQAQNKDVLSYFEFLYLAAPFGVMIAIISVWVIYRYTHMSNVSTGVDEQSKISQPYTNHEKKTLILLIITVIFWLTEWLHHIDIAVITFFIALMMTLPVFNMMTFKDSLKFINWNLILFVAAASALGTLLVEYKVIDQLQKSLFSKLTTMTHIHDGIILILICVVTVLSHLIITSHTTRAVVLIPSFLVLSELYQLNATSVVFIALIGMNYCLTFPVSSKALLVFFEGNAGFSSKQLMQLSLILTPIYIMLMVLFYYCYWQPIGLTL</sequence>
<keyword evidence="4 5" id="KW-0472">Membrane</keyword>
<dbReference type="PANTHER" id="PTHR43652:SF2">
    <property type="entry name" value="BASIC AMINO ACID ANTIPORTER YFCC-RELATED"/>
    <property type="match status" value="1"/>
</dbReference>
<accession>A0A240C6P9</accession>
<evidence type="ECO:0000256" key="2">
    <source>
        <dbReference type="ARBA" id="ARBA00022692"/>
    </source>
</evidence>
<feature type="transmembrane region" description="Helical" evidence="5">
    <location>
        <begin position="306"/>
        <end position="326"/>
    </location>
</feature>
<protein>
    <submittedName>
        <fullName evidence="6">DASS family divalent anion:sodium (Na+) symporter</fullName>
    </submittedName>
</protein>
<feature type="transmembrane region" description="Helical" evidence="5">
    <location>
        <begin position="204"/>
        <end position="224"/>
    </location>
</feature>
<evidence type="ECO:0000256" key="4">
    <source>
        <dbReference type="ARBA" id="ARBA00023136"/>
    </source>
</evidence>
<feature type="transmembrane region" description="Helical" evidence="5">
    <location>
        <begin position="122"/>
        <end position="148"/>
    </location>
</feature>
<feature type="transmembrane region" description="Helical" evidence="5">
    <location>
        <begin position="83"/>
        <end position="102"/>
    </location>
</feature>
<dbReference type="AlphaFoldDB" id="A0A240C6P9"/>
<dbReference type="InterPro" id="IPR001898">
    <property type="entry name" value="SLC13A/DASS"/>
</dbReference>
<feature type="transmembrane region" description="Helical" evidence="5">
    <location>
        <begin position="160"/>
        <end position="184"/>
    </location>
</feature>
<dbReference type="OrthoDB" id="9156049at2"/>
<dbReference type="KEGG" id="smus:C7J88_05250"/>